<comment type="similarity">
    <text evidence="1">Belongs to the ComF/GntX family.</text>
</comment>
<evidence type="ECO:0000259" key="2">
    <source>
        <dbReference type="Pfam" id="PF18912"/>
    </source>
</evidence>
<keyword evidence="4" id="KW-1185">Reference proteome</keyword>
<accession>A0ABT2RIS0</accession>
<organism evidence="3 4">
    <name type="scientific">Dorea acetigenes</name>
    <dbReference type="NCBI Taxonomy" id="2981787"/>
    <lineage>
        <taxon>Bacteria</taxon>
        <taxon>Bacillati</taxon>
        <taxon>Bacillota</taxon>
        <taxon>Clostridia</taxon>
        <taxon>Lachnospirales</taxon>
        <taxon>Lachnospiraceae</taxon>
        <taxon>Dorea</taxon>
    </lineage>
</organism>
<dbReference type="CDD" id="cd06223">
    <property type="entry name" value="PRTases_typeI"/>
    <property type="match status" value="1"/>
</dbReference>
<evidence type="ECO:0000313" key="3">
    <source>
        <dbReference type="EMBL" id="MCU6685258.1"/>
    </source>
</evidence>
<dbReference type="SUPFAM" id="SSF53271">
    <property type="entry name" value="PRTase-like"/>
    <property type="match status" value="1"/>
</dbReference>
<dbReference type="Pfam" id="PF18912">
    <property type="entry name" value="DZR_2"/>
    <property type="match status" value="1"/>
</dbReference>
<dbReference type="InterPro" id="IPR000836">
    <property type="entry name" value="PRTase_dom"/>
</dbReference>
<reference evidence="3 4" key="1">
    <citation type="journal article" date="2021" name="ISME Commun">
        <title>Automated analysis of genomic sequences facilitates high-throughput and comprehensive description of bacteria.</title>
        <authorList>
            <person name="Hitch T.C.A."/>
        </authorList>
    </citation>
    <scope>NUCLEOTIDE SEQUENCE [LARGE SCALE GENOMIC DNA]</scope>
    <source>
        <strain evidence="3 4">Sanger_03</strain>
    </source>
</reference>
<dbReference type="PANTHER" id="PTHR47505:SF1">
    <property type="entry name" value="DNA UTILIZATION PROTEIN YHGH"/>
    <property type="match status" value="1"/>
</dbReference>
<dbReference type="PANTHER" id="PTHR47505">
    <property type="entry name" value="DNA UTILIZATION PROTEIN YHGH"/>
    <property type="match status" value="1"/>
</dbReference>
<dbReference type="InterPro" id="IPR029057">
    <property type="entry name" value="PRTase-like"/>
</dbReference>
<comment type="caution">
    <text evidence="3">The sequence shown here is derived from an EMBL/GenBank/DDBJ whole genome shotgun (WGS) entry which is preliminary data.</text>
</comment>
<dbReference type="Gene3D" id="3.40.50.2020">
    <property type="match status" value="1"/>
</dbReference>
<dbReference type="EMBL" id="JAOQJU010000001">
    <property type="protein sequence ID" value="MCU6685258.1"/>
    <property type="molecule type" value="Genomic_DNA"/>
</dbReference>
<sequence>MKRRIMKCIAEGGRKILGLLYPHTCPLCGKTTAEEICGACADKLLFIAEPRCMKCGKPIRSDEEEYCYDCAHRQHEYERGYGMWVHQGDVQASVYRFKYQNRRIYSEFYAKMLAEQYGSAVRRWKICLIIPIPLYRKRRRQRGYNQSELVAKKLGKILDIPVDSKNLRRVRNTNPQKKMNARGRRTNLRNAFRVRDGFAPVQSVLLIDDIYTTGNTIDCAARELKKAGVQKVYFLTISIGQGY</sequence>
<dbReference type="InterPro" id="IPR044005">
    <property type="entry name" value="DZR_2"/>
</dbReference>
<feature type="domain" description="Double zinc ribbon" evidence="2">
    <location>
        <begin position="16"/>
        <end position="71"/>
    </location>
</feature>
<evidence type="ECO:0000256" key="1">
    <source>
        <dbReference type="ARBA" id="ARBA00008007"/>
    </source>
</evidence>
<proteinExistence type="inferred from homology"/>
<protein>
    <submittedName>
        <fullName evidence="3">ComF family protein</fullName>
    </submittedName>
</protein>
<name>A0ABT2RIS0_9FIRM</name>
<dbReference type="Proteomes" id="UP001652431">
    <property type="component" value="Unassembled WGS sequence"/>
</dbReference>
<gene>
    <name evidence="3" type="ORF">OCV99_01600</name>
</gene>
<dbReference type="RefSeq" id="WP_227192227.1">
    <property type="nucleotide sequence ID" value="NZ_JAOQJU010000001.1"/>
</dbReference>
<evidence type="ECO:0000313" key="4">
    <source>
        <dbReference type="Proteomes" id="UP001652431"/>
    </source>
</evidence>
<dbReference type="InterPro" id="IPR051910">
    <property type="entry name" value="ComF/GntX_DNA_util-trans"/>
</dbReference>